<evidence type="ECO:0000256" key="5">
    <source>
        <dbReference type="ARBA" id="ARBA00023242"/>
    </source>
</evidence>
<sequence>MQEGFHLASSKLKLKRRKREVIDVHGDRIFRPTGRKDRHSKVCTTRGPRDRRVRLSPNTAIQFYDVQDRLGYDRPSKALDWLMKEAKSAIDALDRSDNHNAANIMQSGEHQSEEGFQDPCLRETFCHQMHPDGSFSTSESGIQCQEGWKDNPIYPDDHFNSKSRTQGQSLGRYSQPLPDDSIVMSCYQQGLFSTSTPSHLDTDLEMAGFPRLFTWNYSNVNSGTSSPILGQNQFFSQREPLQSGICPPMNHALLGAQFSSIGFFGNEISKFTASPSEVEEKEK</sequence>
<dbReference type="Pfam" id="PF03634">
    <property type="entry name" value="TCP"/>
    <property type="match status" value="1"/>
</dbReference>
<dbReference type="AlphaFoldDB" id="A0ABD1UGZ3"/>
<dbReference type="PANTHER" id="PTHR31072:SF240">
    <property type="entry name" value="TRANSCRIPTION FACTOR TCP10"/>
    <property type="match status" value="1"/>
</dbReference>
<feature type="compositionally biased region" description="Polar residues" evidence="6">
    <location>
        <begin position="162"/>
        <end position="172"/>
    </location>
</feature>
<evidence type="ECO:0000313" key="8">
    <source>
        <dbReference type="EMBL" id="KAL2524241.1"/>
    </source>
</evidence>
<evidence type="ECO:0000313" key="9">
    <source>
        <dbReference type="Proteomes" id="UP001604336"/>
    </source>
</evidence>
<protein>
    <submittedName>
        <fullName evidence="8">TCP domain-containing protein</fullName>
    </submittedName>
</protein>
<comment type="subcellular location">
    <subcellularLocation>
        <location evidence="1">Nucleus</location>
    </subcellularLocation>
</comment>
<keyword evidence="4" id="KW-0804">Transcription</keyword>
<keyword evidence="2" id="KW-0805">Transcription regulation</keyword>
<keyword evidence="5" id="KW-0539">Nucleus</keyword>
<proteinExistence type="predicted"/>
<dbReference type="PROSITE" id="PS51369">
    <property type="entry name" value="TCP"/>
    <property type="match status" value="1"/>
</dbReference>
<dbReference type="InterPro" id="IPR005333">
    <property type="entry name" value="Transcription_factor_TCP"/>
</dbReference>
<name>A0ABD1UGZ3_9LAMI</name>
<evidence type="ECO:0000256" key="1">
    <source>
        <dbReference type="ARBA" id="ARBA00004123"/>
    </source>
</evidence>
<dbReference type="Proteomes" id="UP001604336">
    <property type="component" value="Unassembled WGS sequence"/>
</dbReference>
<evidence type="ECO:0000256" key="6">
    <source>
        <dbReference type="SAM" id="MobiDB-lite"/>
    </source>
</evidence>
<feature type="domain" description="TCP" evidence="7">
    <location>
        <begin position="35"/>
        <end position="93"/>
    </location>
</feature>
<evidence type="ECO:0000256" key="2">
    <source>
        <dbReference type="ARBA" id="ARBA00023015"/>
    </source>
</evidence>
<evidence type="ECO:0000256" key="3">
    <source>
        <dbReference type="ARBA" id="ARBA00023125"/>
    </source>
</evidence>
<dbReference type="EMBL" id="JBFOLK010000003">
    <property type="protein sequence ID" value="KAL2524241.1"/>
    <property type="molecule type" value="Genomic_DNA"/>
</dbReference>
<reference evidence="9" key="1">
    <citation type="submission" date="2024-07" db="EMBL/GenBank/DDBJ databases">
        <title>Two chromosome-level genome assemblies of Korean endemic species Abeliophyllum distichum and Forsythia ovata (Oleaceae).</title>
        <authorList>
            <person name="Jang H."/>
        </authorList>
    </citation>
    <scope>NUCLEOTIDE SEQUENCE [LARGE SCALE GENOMIC DNA]</scope>
</reference>
<gene>
    <name evidence="8" type="ORF">Adt_09295</name>
</gene>
<dbReference type="PANTHER" id="PTHR31072">
    <property type="entry name" value="TRANSCRIPTION FACTOR TCP4-RELATED"/>
    <property type="match status" value="1"/>
</dbReference>
<organism evidence="8 9">
    <name type="scientific">Abeliophyllum distichum</name>
    <dbReference type="NCBI Taxonomy" id="126358"/>
    <lineage>
        <taxon>Eukaryota</taxon>
        <taxon>Viridiplantae</taxon>
        <taxon>Streptophyta</taxon>
        <taxon>Embryophyta</taxon>
        <taxon>Tracheophyta</taxon>
        <taxon>Spermatophyta</taxon>
        <taxon>Magnoliopsida</taxon>
        <taxon>eudicotyledons</taxon>
        <taxon>Gunneridae</taxon>
        <taxon>Pentapetalae</taxon>
        <taxon>asterids</taxon>
        <taxon>lamiids</taxon>
        <taxon>Lamiales</taxon>
        <taxon>Oleaceae</taxon>
        <taxon>Forsythieae</taxon>
        <taxon>Abeliophyllum</taxon>
    </lineage>
</organism>
<keyword evidence="9" id="KW-1185">Reference proteome</keyword>
<dbReference type="InterPro" id="IPR017887">
    <property type="entry name" value="TF_TCP_subgr"/>
</dbReference>
<evidence type="ECO:0000256" key="4">
    <source>
        <dbReference type="ARBA" id="ARBA00023163"/>
    </source>
</evidence>
<feature type="region of interest" description="Disordered" evidence="6">
    <location>
        <begin position="153"/>
        <end position="176"/>
    </location>
</feature>
<accession>A0ABD1UGZ3</accession>
<dbReference type="GO" id="GO:0003677">
    <property type="term" value="F:DNA binding"/>
    <property type="evidence" value="ECO:0007669"/>
    <property type="project" value="UniProtKB-KW"/>
</dbReference>
<keyword evidence="3" id="KW-0238">DNA-binding</keyword>
<comment type="caution">
    <text evidence="8">The sequence shown here is derived from an EMBL/GenBank/DDBJ whole genome shotgun (WGS) entry which is preliminary data.</text>
</comment>
<evidence type="ECO:0000259" key="7">
    <source>
        <dbReference type="PROSITE" id="PS51369"/>
    </source>
</evidence>
<dbReference type="GO" id="GO:0005634">
    <property type="term" value="C:nucleus"/>
    <property type="evidence" value="ECO:0007669"/>
    <property type="project" value="UniProtKB-SubCell"/>
</dbReference>